<evidence type="ECO:0000256" key="4">
    <source>
        <dbReference type="ARBA" id="ARBA00022643"/>
    </source>
</evidence>
<dbReference type="AlphaFoldDB" id="A0A1M6T8D0"/>
<evidence type="ECO:0000256" key="3">
    <source>
        <dbReference type="ARBA" id="ARBA00022630"/>
    </source>
</evidence>
<dbReference type="PANTHER" id="PTHR43673:SF2">
    <property type="entry name" value="NITROREDUCTASE"/>
    <property type="match status" value="1"/>
</dbReference>
<keyword evidence="3" id="KW-0285">Flavoprotein</keyword>
<dbReference type="OrthoDB" id="9814075at2"/>
<evidence type="ECO:0000313" key="7">
    <source>
        <dbReference type="EMBL" id="SHK53200.1"/>
    </source>
</evidence>
<keyword evidence="8" id="KW-1185">Reference proteome</keyword>
<reference evidence="7 8" key="1">
    <citation type="submission" date="2016-11" db="EMBL/GenBank/DDBJ databases">
        <authorList>
            <person name="Jaros S."/>
            <person name="Januszkiewicz K."/>
            <person name="Wedrychowicz H."/>
        </authorList>
    </citation>
    <scope>NUCLEOTIDE SEQUENCE [LARGE SCALE GENOMIC DNA]</scope>
    <source>
        <strain evidence="7 8">DSM 15212</strain>
    </source>
</reference>
<dbReference type="STRING" id="1121301.SAMN02745912_03595"/>
<dbReference type="InterPro" id="IPR029478">
    <property type="entry name" value="TM1586_NiRdase"/>
</dbReference>
<evidence type="ECO:0000313" key="8">
    <source>
        <dbReference type="Proteomes" id="UP000184465"/>
    </source>
</evidence>
<dbReference type="RefSeq" id="WP_073153249.1">
    <property type="nucleotide sequence ID" value="NZ_FRAG01000083.1"/>
</dbReference>
<gene>
    <name evidence="7" type="ORF">SAMN02745912_03595</name>
</gene>
<proteinExistence type="inferred from homology"/>
<sequence length="251" mass="29292">MENKNFYDVIFKRKSVRKYNLENLDDTILEEVSTFISSVKPMYEEIKTEIKIVKLENVKNLLPIRAPYYILFSSENKEGYLTNAGFMLQQIDLFLSANELGSCWVGMAQPKKEILKKLKLEFIIALAFGKPAEFVHRKNLKEFRRKSIEEIRDTNEKDELIEPARLAPSATNSQPWFFRILNNKIHAYCIKQNLIKAILLKKMNQIDMGIAICHIWIAAKKYGKDMKIITDRKGLEYSPKGYNYVISLIID</sequence>
<protein>
    <submittedName>
        <fullName evidence="7">Putative TM nitroreductase</fullName>
    </submittedName>
</protein>
<dbReference type="PANTHER" id="PTHR43673">
    <property type="entry name" value="NAD(P)H NITROREDUCTASE YDGI-RELATED"/>
    <property type="match status" value="1"/>
</dbReference>
<dbReference type="GO" id="GO:0016491">
    <property type="term" value="F:oxidoreductase activity"/>
    <property type="evidence" value="ECO:0007669"/>
    <property type="project" value="UniProtKB-KW"/>
</dbReference>
<comment type="similarity">
    <text evidence="2">Belongs to the nitroreductase family.</text>
</comment>
<organism evidence="7 8">
    <name type="scientific">Paramaledivibacter caminithermalis (strain DSM 15212 / CIP 107654 / DViRD3)</name>
    <name type="common">Clostridium caminithermale</name>
    <dbReference type="NCBI Taxonomy" id="1121301"/>
    <lineage>
        <taxon>Bacteria</taxon>
        <taxon>Bacillati</taxon>
        <taxon>Bacillota</taxon>
        <taxon>Clostridia</taxon>
        <taxon>Peptostreptococcales</taxon>
        <taxon>Caminicellaceae</taxon>
        <taxon>Paramaledivibacter</taxon>
    </lineage>
</organism>
<dbReference type="EMBL" id="FRAG01000083">
    <property type="protein sequence ID" value="SHK53200.1"/>
    <property type="molecule type" value="Genomic_DNA"/>
</dbReference>
<dbReference type="Gene3D" id="3.40.109.10">
    <property type="entry name" value="NADH Oxidase"/>
    <property type="match status" value="1"/>
</dbReference>
<keyword evidence="4" id="KW-0288">FMN</keyword>
<keyword evidence="5" id="KW-0560">Oxidoreductase</keyword>
<dbReference type="SUPFAM" id="SSF55469">
    <property type="entry name" value="FMN-dependent nitroreductase-like"/>
    <property type="match status" value="1"/>
</dbReference>
<dbReference type="Proteomes" id="UP000184465">
    <property type="component" value="Unassembled WGS sequence"/>
</dbReference>
<evidence type="ECO:0000259" key="6">
    <source>
        <dbReference type="Pfam" id="PF14512"/>
    </source>
</evidence>
<feature type="domain" description="Putative nitroreductase TM1586" evidence="6">
    <location>
        <begin position="6"/>
        <end position="219"/>
    </location>
</feature>
<dbReference type="Gene3D" id="3.40.109.30">
    <property type="entry name" value="putative nitroreductase (tm1586), domain 2"/>
    <property type="match status" value="1"/>
</dbReference>
<evidence type="ECO:0000256" key="2">
    <source>
        <dbReference type="ARBA" id="ARBA00007118"/>
    </source>
</evidence>
<name>A0A1M6T8D0_PARC5</name>
<comment type="cofactor">
    <cofactor evidence="1">
        <name>FMN</name>
        <dbReference type="ChEBI" id="CHEBI:58210"/>
    </cofactor>
</comment>
<accession>A0A1M6T8D0</accession>
<dbReference type="Pfam" id="PF14512">
    <property type="entry name" value="TM1586_NiRdase"/>
    <property type="match status" value="1"/>
</dbReference>
<dbReference type="InterPro" id="IPR000415">
    <property type="entry name" value="Nitroreductase-like"/>
</dbReference>
<evidence type="ECO:0000256" key="5">
    <source>
        <dbReference type="ARBA" id="ARBA00023002"/>
    </source>
</evidence>
<evidence type="ECO:0000256" key="1">
    <source>
        <dbReference type="ARBA" id="ARBA00001917"/>
    </source>
</evidence>